<evidence type="ECO:0000256" key="1">
    <source>
        <dbReference type="ARBA" id="ARBA00004651"/>
    </source>
</evidence>
<dbReference type="Pfam" id="PF02687">
    <property type="entry name" value="FtsX"/>
    <property type="match status" value="2"/>
</dbReference>
<dbReference type="PANTHER" id="PTHR30572:SF18">
    <property type="entry name" value="ABC-TYPE MACROLIDE FAMILY EXPORT SYSTEM PERMEASE COMPONENT 2"/>
    <property type="match status" value="1"/>
</dbReference>
<evidence type="ECO:0000256" key="6">
    <source>
        <dbReference type="SAM" id="Phobius"/>
    </source>
</evidence>
<sequence length="799" mass="90056">MIRNYLKIAFRNLVKSKGYSAINIGGLAVGMAVAMLIGLWVYDEFTFDRYHANYDSIAKVVERGVFEGKTYDGGQHTSFPLGQYLQEHHKDDFEHVIQSSWTDEHILAYKDNKFTKTGAYMSDGAPHMFTLNMQRGSRDGLKERNSIILSASVAAALFGKENPMDKIVKLDNRFDMKVTGVYEDLPYNTEFRELTFVAPWDLYVATQDWVREARDKEQWNNNSWQLLTQIRPNTTFEGVTERIRNIKSQHTPEARFLKPQNYLLPMSKWHLYGTWDDAGQADGRIRYVWLFAIIGAFVLLLASINFMNLSTARSEKRAKEVGIRKAIGSMRGQLINQFFSESFVVVFLAFVFAILIVVFTLPAFNQLADKRIEFPWQNGYFWLAGFAFCFLTGLLSGSYPALYLSSFQPVKVLKGTFNAGRFASMPRKVLVVLQFTVSVTLIIGTAIVYKQIQYAKNRPVGYDRNNLITVEINTPELYNQYNRIRAALQETGAVEEMATSSSASTFLGSNNGGFSWPGKDPNLHDNFGTIGVSHDFGKAVGWQFIGGRDFSRQFSTDSTGMVMNESAMKYMGFKQPSDAIGQTVKWGDNPYKVVGVIRDMVMGSPFSPVRQTLFMVNYGWANFISVKLKAGLPLEQSLAKVAAVFREVNPGAPFDYKFTDEEYARKFAAEERIATLATVFAVLAIFISCLGLFGLASFTAEQRTKEIGVRKVLGASVANLWALLSREFVALVIISFLISTPTAWYFLNDWLKKYQYRTDIPWWIFAAAGGGALLVTLATVSYQAIRAALLDPVKSLRSE</sequence>
<dbReference type="PANTHER" id="PTHR30572">
    <property type="entry name" value="MEMBRANE COMPONENT OF TRANSPORTER-RELATED"/>
    <property type="match status" value="1"/>
</dbReference>
<feature type="transmembrane region" description="Helical" evidence="6">
    <location>
        <begin position="429"/>
        <end position="449"/>
    </location>
</feature>
<keyword evidence="5 6" id="KW-0472">Membrane</keyword>
<feature type="transmembrane region" description="Helical" evidence="6">
    <location>
        <begin position="21"/>
        <end position="42"/>
    </location>
</feature>
<feature type="transmembrane region" description="Helical" evidence="6">
    <location>
        <begin position="762"/>
        <end position="785"/>
    </location>
</feature>
<dbReference type="InterPro" id="IPR025857">
    <property type="entry name" value="MacB_PCD"/>
</dbReference>
<dbReference type="Proteomes" id="UP000198748">
    <property type="component" value="Unassembled WGS sequence"/>
</dbReference>
<accession>A0A1G7HLN4</accession>
<dbReference type="GO" id="GO:0022857">
    <property type="term" value="F:transmembrane transporter activity"/>
    <property type="evidence" value="ECO:0007669"/>
    <property type="project" value="TreeGrafter"/>
</dbReference>
<feature type="domain" description="MacB-like periplasmic core" evidence="8">
    <location>
        <begin position="435"/>
        <end position="642"/>
    </location>
</feature>
<evidence type="ECO:0000256" key="3">
    <source>
        <dbReference type="ARBA" id="ARBA00022692"/>
    </source>
</evidence>
<reference evidence="10" key="1">
    <citation type="submission" date="2016-10" db="EMBL/GenBank/DDBJ databases">
        <authorList>
            <person name="Varghese N."/>
            <person name="Submissions S."/>
        </authorList>
    </citation>
    <scope>NUCLEOTIDE SEQUENCE [LARGE SCALE GENOMIC DNA]</scope>
    <source>
        <strain evidence="10">DSM 25329</strain>
    </source>
</reference>
<evidence type="ECO:0000256" key="4">
    <source>
        <dbReference type="ARBA" id="ARBA00022989"/>
    </source>
</evidence>
<name>A0A1G7HLN4_9BACT</name>
<evidence type="ECO:0000313" key="9">
    <source>
        <dbReference type="EMBL" id="SDF01407.1"/>
    </source>
</evidence>
<evidence type="ECO:0000259" key="8">
    <source>
        <dbReference type="Pfam" id="PF12704"/>
    </source>
</evidence>
<proteinExistence type="predicted"/>
<feature type="transmembrane region" description="Helical" evidence="6">
    <location>
        <begin position="287"/>
        <end position="309"/>
    </location>
</feature>
<feature type="transmembrane region" description="Helical" evidence="6">
    <location>
        <begin position="673"/>
        <end position="695"/>
    </location>
</feature>
<dbReference type="RefSeq" id="WP_090151582.1">
    <property type="nucleotide sequence ID" value="NZ_FNAN01000008.1"/>
</dbReference>
<feature type="domain" description="ABC3 transporter permease C-terminal" evidence="7">
    <location>
        <begin position="679"/>
        <end position="788"/>
    </location>
</feature>
<evidence type="ECO:0000256" key="2">
    <source>
        <dbReference type="ARBA" id="ARBA00022475"/>
    </source>
</evidence>
<evidence type="ECO:0000256" key="5">
    <source>
        <dbReference type="ARBA" id="ARBA00023136"/>
    </source>
</evidence>
<protein>
    <submittedName>
        <fullName evidence="9">ABC-type antimicrobial peptide transport system, permease component</fullName>
    </submittedName>
</protein>
<dbReference type="EMBL" id="FNAN01000008">
    <property type="protein sequence ID" value="SDF01407.1"/>
    <property type="molecule type" value="Genomic_DNA"/>
</dbReference>
<dbReference type="InterPro" id="IPR050250">
    <property type="entry name" value="Macrolide_Exporter_MacB"/>
</dbReference>
<gene>
    <name evidence="9" type="ORF">SAMN04487996_108201</name>
</gene>
<evidence type="ECO:0000259" key="7">
    <source>
        <dbReference type="Pfam" id="PF02687"/>
    </source>
</evidence>
<dbReference type="GO" id="GO:0005886">
    <property type="term" value="C:plasma membrane"/>
    <property type="evidence" value="ECO:0007669"/>
    <property type="project" value="UniProtKB-SubCell"/>
</dbReference>
<dbReference type="AlphaFoldDB" id="A0A1G7HLN4"/>
<keyword evidence="2" id="KW-1003">Cell membrane</keyword>
<keyword evidence="4 6" id="KW-1133">Transmembrane helix</keyword>
<keyword evidence="10" id="KW-1185">Reference proteome</keyword>
<feature type="transmembrane region" description="Helical" evidence="6">
    <location>
        <begin position="338"/>
        <end position="361"/>
    </location>
</feature>
<keyword evidence="3 6" id="KW-0812">Transmembrane</keyword>
<feature type="transmembrane region" description="Helical" evidence="6">
    <location>
        <begin position="381"/>
        <end position="404"/>
    </location>
</feature>
<dbReference type="OrthoDB" id="5933722at2"/>
<dbReference type="STRING" id="659014.SAMN04487996_108201"/>
<feature type="domain" description="MacB-like periplasmic core" evidence="8">
    <location>
        <begin position="20"/>
        <end position="245"/>
    </location>
</feature>
<feature type="domain" description="ABC3 transporter permease C-terminal" evidence="7">
    <location>
        <begin position="293"/>
        <end position="409"/>
    </location>
</feature>
<evidence type="ECO:0000313" key="10">
    <source>
        <dbReference type="Proteomes" id="UP000198748"/>
    </source>
</evidence>
<dbReference type="InterPro" id="IPR003838">
    <property type="entry name" value="ABC3_permease_C"/>
</dbReference>
<feature type="transmembrane region" description="Helical" evidence="6">
    <location>
        <begin position="728"/>
        <end position="747"/>
    </location>
</feature>
<organism evidence="9 10">
    <name type="scientific">Dyadobacter soli</name>
    <dbReference type="NCBI Taxonomy" id="659014"/>
    <lineage>
        <taxon>Bacteria</taxon>
        <taxon>Pseudomonadati</taxon>
        <taxon>Bacteroidota</taxon>
        <taxon>Cytophagia</taxon>
        <taxon>Cytophagales</taxon>
        <taxon>Spirosomataceae</taxon>
        <taxon>Dyadobacter</taxon>
    </lineage>
</organism>
<comment type="subcellular location">
    <subcellularLocation>
        <location evidence="1">Cell membrane</location>
        <topology evidence="1">Multi-pass membrane protein</topology>
    </subcellularLocation>
</comment>
<dbReference type="Pfam" id="PF12704">
    <property type="entry name" value="MacB_PCD"/>
    <property type="match status" value="2"/>
</dbReference>